<protein>
    <recommendedName>
        <fullName evidence="3">SURF1-like protein</fullName>
    </recommendedName>
</protein>
<dbReference type="EMBL" id="CP159925">
    <property type="protein sequence ID" value="XCO73654.1"/>
    <property type="molecule type" value="Genomic_DNA"/>
</dbReference>
<reference evidence="2" key="1">
    <citation type="submission" date="2024-06" db="EMBL/GenBank/DDBJ databases">
        <authorList>
            <person name="Li S."/>
        </authorList>
    </citation>
    <scope>NUCLEOTIDE SEQUENCE</scope>
    <source>
        <strain evidence="2">SR10</strain>
    </source>
</reference>
<gene>
    <name evidence="2" type="ORF">ABU614_14805</name>
</gene>
<dbReference type="RefSeq" id="WP_363796548.1">
    <property type="nucleotide sequence ID" value="NZ_CP159925.1"/>
</dbReference>
<feature type="region of interest" description="Disordered" evidence="1">
    <location>
        <begin position="114"/>
        <end position="134"/>
    </location>
</feature>
<sequence length="134" mass="14561">MAVWKKLLFGAGAACVLVLGAGYLTAWQSLEACAGDTFQDLRREGIRGRDMRGKPVAMTRDMVSAAVAGPFLVETDYMVPLGLHGSWHIQRYLVLPWGRYERSSDVVHLVCAPDRPGGSKEKHPAPPMPLLGSA</sequence>
<name>A0AAU8MML0_9GAMM</name>
<accession>A0AAU8MML0</accession>
<dbReference type="AlphaFoldDB" id="A0AAU8MML0"/>
<organism evidence="2">
    <name type="scientific">Lysobacter firmicutimachus</name>
    <dbReference type="NCBI Taxonomy" id="1792846"/>
    <lineage>
        <taxon>Bacteria</taxon>
        <taxon>Pseudomonadati</taxon>
        <taxon>Pseudomonadota</taxon>
        <taxon>Gammaproteobacteria</taxon>
        <taxon>Lysobacterales</taxon>
        <taxon>Lysobacteraceae</taxon>
        <taxon>Lysobacter</taxon>
    </lineage>
</organism>
<feature type="compositionally biased region" description="Pro residues" evidence="1">
    <location>
        <begin position="125"/>
        <end position="134"/>
    </location>
</feature>
<evidence type="ECO:0000256" key="1">
    <source>
        <dbReference type="SAM" id="MobiDB-lite"/>
    </source>
</evidence>
<evidence type="ECO:0008006" key="3">
    <source>
        <dbReference type="Google" id="ProtNLM"/>
    </source>
</evidence>
<evidence type="ECO:0000313" key="2">
    <source>
        <dbReference type="EMBL" id="XCO73654.1"/>
    </source>
</evidence>
<proteinExistence type="predicted"/>